<accession>A0A9P6LD56</accession>
<dbReference type="EMBL" id="WIUZ02000001">
    <property type="protein sequence ID" value="KAF9792753.1"/>
    <property type="molecule type" value="Genomic_DNA"/>
</dbReference>
<dbReference type="Gene3D" id="2.60.120.620">
    <property type="entry name" value="q2cbj1_9rhob like domain"/>
    <property type="match status" value="1"/>
</dbReference>
<dbReference type="PROSITE" id="PS51471">
    <property type="entry name" value="FE2OG_OXY"/>
    <property type="match status" value="1"/>
</dbReference>
<dbReference type="Pfam" id="PF13640">
    <property type="entry name" value="2OG-FeII_Oxy_3"/>
    <property type="match status" value="1"/>
</dbReference>
<evidence type="ECO:0000313" key="9">
    <source>
        <dbReference type="Proteomes" id="UP000736335"/>
    </source>
</evidence>
<dbReference type="Proteomes" id="UP000736335">
    <property type="component" value="Unassembled WGS sequence"/>
</dbReference>
<comment type="cofactor">
    <cofactor evidence="1">
        <name>L-ascorbate</name>
        <dbReference type="ChEBI" id="CHEBI:38290"/>
    </cofactor>
</comment>
<keyword evidence="3" id="KW-0223">Dioxygenase</keyword>
<evidence type="ECO:0000256" key="6">
    <source>
        <dbReference type="SAM" id="MobiDB-lite"/>
    </source>
</evidence>
<dbReference type="InterPro" id="IPR006620">
    <property type="entry name" value="Pro_4_hyd_alph"/>
</dbReference>
<dbReference type="PANTHER" id="PTHR10869">
    <property type="entry name" value="PROLYL 4-HYDROXYLASE ALPHA SUBUNIT"/>
    <property type="match status" value="1"/>
</dbReference>
<keyword evidence="4" id="KW-0560">Oxidoreductase</keyword>
<gene>
    <name evidence="8" type="ORF">BJ322DRAFT_996929</name>
</gene>
<dbReference type="InterPro" id="IPR044862">
    <property type="entry name" value="Pro_4_hyd_alph_FE2OG_OXY"/>
</dbReference>
<comment type="caution">
    <text evidence="8">The sequence shown here is derived from an EMBL/GenBank/DDBJ whole genome shotgun (WGS) entry which is preliminary data.</text>
</comment>
<evidence type="ECO:0000313" key="8">
    <source>
        <dbReference type="EMBL" id="KAF9792753.1"/>
    </source>
</evidence>
<evidence type="ECO:0000256" key="3">
    <source>
        <dbReference type="ARBA" id="ARBA00022964"/>
    </source>
</evidence>
<dbReference type="SMART" id="SM00702">
    <property type="entry name" value="P4Hc"/>
    <property type="match status" value="1"/>
</dbReference>
<dbReference type="GO" id="GO:0004656">
    <property type="term" value="F:procollagen-proline 4-dioxygenase activity"/>
    <property type="evidence" value="ECO:0007669"/>
    <property type="project" value="TreeGrafter"/>
</dbReference>
<dbReference type="OrthoDB" id="69177at2759"/>
<evidence type="ECO:0000256" key="1">
    <source>
        <dbReference type="ARBA" id="ARBA00001961"/>
    </source>
</evidence>
<dbReference type="InterPro" id="IPR045054">
    <property type="entry name" value="P4HA-like"/>
</dbReference>
<reference evidence="8" key="2">
    <citation type="submission" date="2020-11" db="EMBL/GenBank/DDBJ databases">
        <authorList>
            <consortium name="DOE Joint Genome Institute"/>
            <person name="Kuo A."/>
            <person name="Miyauchi S."/>
            <person name="Kiss E."/>
            <person name="Drula E."/>
            <person name="Kohler A."/>
            <person name="Sanchez-Garcia M."/>
            <person name="Andreopoulos B."/>
            <person name="Barry K.W."/>
            <person name="Bonito G."/>
            <person name="Buee M."/>
            <person name="Carver A."/>
            <person name="Chen C."/>
            <person name="Cichocki N."/>
            <person name="Clum A."/>
            <person name="Culley D."/>
            <person name="Crous P.W."/>
            <person name="Fauchery L."/>
            <person name="Girlanda M."/>
            <person name="Hayes R."/>
            <person name="Keri Z."/>
            <person name="Labutti K."/>
            <person name="Lipzen A."/>
            <person name="Lombard V."/>
            <person name="Magnuson J."/>
            <person name="Maillard F."/>
            <person name="Morin E."/>
            <person name="Murat C."/>
            <person name="Nolan M."/>
            <person name="Ohm R."/>
            <person name="Pangilinan J."/>
            <person name="Pereira M."/>
            <person name="Perotto S."/>
            <person name="Peter M."/>
            <person name="Riley R."/>
            <person name="Sitrit Y."/>
            <person name="Stielow B."/>
            <person name="Szollosi G."/>
            <person name="Zifcakova L."/>
            <person name="Stursova M."/>
            <person name="Spatafora J.W."/>
            <person name="Tedersoo L."/>
            <person name="Vaario L.-M."/>
            <person name="Yamada A."/>
            <person name="Yan M."/>
            <person name="Wang P."/>
            <person name="Xu J."/>
            <person name="Bruns T."/>
            <person name="Baldrian P."/>
            <person name="Vilgalys R."/>
            <person name="Henrissat B."/>
            <person name="Grigoriev I.V."/>
            <person name="Hibbett D."/>
            <person name="Nagy L.G."/>
            <person name="Martin F.M."/>
        </authorList>
    </citation>
    <scope>NUCLEOTIDE SEQUENCE</scope>
    <source>
        <strain evidence="8">UH-Tt-Lm1</strain>
    </source>
</reference>
<keyword evidence="5" id="KW-0408">Iron</keyword>
<evidence type="ECO:0000256" key="5">
    <source>
        <dbReference type="ARBA" id="ARBA00023004"/>
    </source>
</evidence>
<evidence type="ECO:0000256" key="2">
    <source>
        <dbReference type="ARBA" id="ARBA00022723"/>
    </source>
</evidence>
<dbReference type="GO" id="GO:0005783">
    <property type="term" value="C:endoplasmic reticulum"/>
    <property type="evidence" value="ECO:0007669"/>
    <property type="project" value="TreeGrafter"/>
</dbReference>
<evidence type="ECO:0000259" key="7">
    <source>
        <dbReference type="PROSITE" id="PS51471"/>
    </source>
</evidence>
<proteinExistence type="predicted"/>
<dbReference type="GO" id="GO:0031418">
    <property type="term" value="F:L-ascorbic acid binding"/>
    <property type="evidence" value="ECO:0007669"/>
    <property type="project" value="InterPro"/>
</dbReference>
<reference evidence="8" key="1">
    <citation type="journal article" date="2020" name="Nat. Commun.">
        <title>Large-scale genome sequencing of mycorrhizal fungi provides insights into the early evolution of symbiotic traits.</title>
        <authorList>
            <person name="Miyauchi S."/>
            <person name="Kiss E."/>
            <person name="Kuo A."/>
            <person name="Drula E."/>
            <person name="Kohler A."/>
            <person name="Sanchez-Garcia M."/>
            <person name="Morin E."/>
            <person name="Andreopoulos B."/>
            <person name="Barry K.W."/>
            <person name="Bonito G."/>
            <person name="Buee M."/>
            <person name="Carver A."/>
            <person name="Chen C."/>
            <person name="Cichocki N."/>
            <person name="Clum A."/>
            <person name="Culley D."/>
            <person name="Crous P.W."/>
            <person name="Fauchery L."/>
            <person name="Girlanda M."/>
            <person name="Hayes R.D."/>
            <person name="Keri Z."/>
            <person name="LaButti K."/>
            <person name="Lipzen A."/>
            <person name="Lombard V."/>
            <person name="Magnuson J."/>
            <person name="Maillard F."/>
            <person name="Murat C."/>
            <person name="Nolan M."/>
            <person name="Ohm R.A."/>
            <person name="Pangilinan J."/>
            <person name="Pereira M.F."/>
            <person name="Perotto S."/>
            <person name="Peter M."/>
            <person name="Pfister S."/>
            <person name="Riley R."/>
            <person name="Sitrit Y."/>
            <person name="Stielow J.B."/>
            <person name="Szollosi G."/>
            <person name="Zifcakova L."/>
            <person name="Stursova M."/>
            <person name="Spatafora J.W."/>
            <person name="Tedersoo L."/>
            <person name="Vaario L.M."/>
            <person name="Yamada A."/>
            <person name="Yan M."/>
            <person name="Wang P."/>
            <person name="Xu J."/>
            <person name="Bruns T."/>
            <person name="Baldrian P."/>
            <person name="Vilgalys R."/>
            <person name="Dunand C."/>
            <person name="Henrissat B."/>
            <person name="Grigoriev I.V."/>
            <person name="Hibbett D."/>
            <person name="Nagy L.G."/>
            <person name="Martin F.M."/>
        </authorList>
    </citation>
    <scope>NUCLEOTIDE SEQUENCE</scope>
    <source>
        <strain evidence="8">UH-Tt-Lm1</strain>
    </source>
</reference>
<organism evidence="8 9">
    <name type="scientific">Thelephora terrestris</name>
    <dbReference type="NCBI Taxonomy" id="56493"/>
    <lineage>
        <taxon>Eukaryota</taxon>
        <taxon>Fungi</taxon>
        <taxon>Dikarya</taxon>
        <taxon>Basidiomycota</taxon>
        <taxon>Agaricomycotina</taxon>
        <taxon>Agaricomycetes</taxon>
        <taxon>Thelephorales</taxon>
        <taxon>Thelephoraceae</taxon>
        <taxon>Thelephora</taxon>
    </lineage>
</organism>
<dbReference type="InterPro" id="IPR005123">
    <property type="entry name" value="Oxoglu/Fe-dep_dioxygenase_dom"/>
</dbReference>
<name>A0A9P6LD56_9AGAM</name>
<sequence length="244" mass="27285">MPKHRTTPTTINPVRTGPGEKAKAGRIPPADAKFPELSTKKRLECRVLLEDQILLIDNLFSVDECKRFVKFIDELPLELTPPKKRGEAERVNHRISVASPDFAARLFDVIGPHLPNFPYPASVATKARATARAGDSLNSNIRLYKYTPNQHFGPHYDDSVVDPCGSGSRSEWTLLIYLTGVEDGVKGGETIFYLDNKMKKQVKAPLNRGTALLHRHGHECLLHEGSRVESGTKYILRSDVMFVN</sequence>
<keyword evidence="9" id="KW-1185">Reference proteome</keyword>
<dbReference type="AlphaFoldDB" id="A0A9P6LD56"/>
<feature type="domain" description="Fe2OG dioxygenase" evidence="7">
    <location>
        <begin position="136"/>
        <end position="244"/>
    </location>
</feature>
<keyword evidence="2" id="KW-0479">Metal-binding</keyword>
<dbReference type="PANTHER" id="PTHR10869:SF236">
    <property type="entry name" value="PROLYL 4-HYDROXYLASE ALPHA SUBUNIT DOMAIN-CONTAINING PROTEIN"/>
    <property type="match status" value="1"/>
</dbReference>
<dbReference type="SUPFAM" id="SSF51197">
    <property type="entry name" value="Clavaminate synthase-like"/>
    <property type="match status" value="1"/>
</dbReference>
<feature type="region of interest" description="Disordered" evidence="6">
    <location>
        <begin position="1"/>
        <end position="31"/>
    </location>
</feature>
<evidence type="ECO:0000256" key="4">
    <source>
        <dbReference type="ARBA" id="ARBA00023002"/>
    </source>
</evidence>
<protein>
    <recommendedName>
        <fullName evidence="7">Fe2OG dioxygenase domain-containing protein</fullName>
    </recommendedName>
</protein>
<dbReference type="GO" id="GO:0005506">
    <property type="term" value="F:iron ion binding"/>
    <property type="evidence" value="ECO:0007669"/>
    <property type="project" value="InterPro"/>
</dbReference>